<evidence type="ECO:0000313" key="2">
    <source>
        <dbReference type="Proteomes" id="UP001302652"/>
    </source>
</evidence>
<evidence type="ECO:0000313" key="1">
    <source>
        <dbReference type="EMBL" id="WOD13841.1"/>
    </source>
</evidence>
<organism evidence="1 2">
    <name type="scientific">Paraburkholderia kirstenboschensis</name>
    <dbReference type="NCBI Taxonomy" id="1245436"/>
    <lineage>
        <taxon>Bacteria</taxon>
        <taxon>Pseudomonadati</taxon>
        <taxon>Pseudomonadota</taxon>
        <taxon>Betaproteobacteria</taxon>
        <taxon>Burkholderiales</taxon>
        <taxon>Burkholderiaceae</taxon>
        <taxon>Paraburkholderia</taxon>
    </lineage>
</organism>
<gene>
    <name evidence="1" type="ORF">RW095_07855</name>
</gene>
<sequence>MKYSNRSMRGARQRLRLEKHAMLIDASHLRLFRRLATLASISMRTITPVTMVH</sequence>
<dbReference type="RefSeq" id="WP_317015524.1">
    <property type="nucleotide sequence ID" value="NZ_CP136511.1"/>
</dbReference>
<dbReference type="Proteomes" id="UP001302652">
    <property type="component" value="Chromosome 3"/>
</dbReference>
<accession>A0ABZ0E9A3</accession>
<name>A0ABZ0E9A3_9BURK</name>
<protein>
    <submittedName>
        <fullName evidence="1">Uncharacterized protein</fullName>
    </submittedName>
</protein>
<reference evidence="1 2" key="1">
    <citation type="submission" date="2023-10" db="EMBL/GenBank/DDBJ databases">
        <title>Surface-active antibiotics is a multifunctional adaptation for post-fire microbes.</title>
        <authorList>
            <person name="Liu M.D."/>
            <person name="Du Y."/>
            <person name="Koupaei S.K."/>
            <person name="Kim N.R."/>
            <person name="Zhang W."/>
            <person name="Traxler M.F."/>
        </authorList>
    </citation>
    <scope>NUCLEOTIDE SEQUENCE [LARGE SCALE GENOMIC DNA]</scope>
    <source>
        <strain evidence="1 2">F3</strain>
    </source>
</reference>
<dbReference type="EMBL" id="CP136511">
    <property type="protein sequence ID" value="WOD13841.1"/>
    <property type="molecule type" value="Genomic_DNA"/>
</dbReference>
<keyword evidence="2" id="KW-1185">Reference proteome</keyword>
<proteinExistence type="predicted"/>